<sequence>MSSDVEPTLRERVRRLGRALALGAALAAVAVPVLVLSGESVGFASEKIFAVGALVFGFSILGWSGSVFAGRGIENFQRHLGGRSDWSEADSRQAMAVLGSVGLGGMVGTVLATWVVAGVT</sequence>
<reference evidence="2 3" key="1">
    <citation type="submission" date="2022-04" db="EMBL/GenBank/DDBJ databases">
        <title>Diverse halophilic archaea isolated from saline environments.</title>
        <authorList>
            <person name="Cui H.-L."/>
        </authorList>
    </citation>
    <scope>NUCLEOTIDE SEQUENCE [LARGE SCALE GENOMIC DNA]</scope>
    <source>
        <strain evidence="2 3">XZYJT49</strain>
    </source>
</reference>
<protein>
    <submittedName>
        <fullName evidence="2">Uncharacterized protein</fullName>
    </submittedName>
</protein>
<feature type="transmembrane region" description="Helical" evidence="1">
    <location>
        <begin position="19"/>
        <end position="36"/>
    </location>
</feature>
<dbReference type="AlphaFoldDB" id="A0A8U0HZT7"/>
<dbReference type="KEGG" id="halx:M0R89_08405"/>
<dbReference type="Pfam" id="PF23930">
    <property type="entry name" value="DUF7268"/>
    <property type="match status" value="1"/>
</dbReference>
<feature type="transmembrane region" description="Helical" evidence="1">
    <location>
        <begin position="48"/>
        <end position="73"/>
    </location>
</feature>
<organism evidence="2 3">
    <name type="scientific">Halorussus limi</name>
    <dbReference type="NCBI Taxonomy" id="2938695"/>
    <lineage>
        <taxon>Archaea</taxon>
        <taxon>Methanobacteriati</taxon>
        <taxon>Methanobacteriota</taxon>
        <taxon>Stenosarchaea group</taxon>
        <taxon>Halobacteria</taxon>
        <taxon>Halobacteriales</taxon>
        <taxon>Haladaptataceae</taxon>
        <taxon>Halorussus</taxon>
    </lineage>
</organism>
<feature type="transmembrane region" description="Helical" evidence="1">
    <location>
        <begin position="94"/>
        <end position="117"/>
    </location>
</feature>
<keyword evidence="1" id="KW-0472">Membrane</keyword>
<keyword evidence="1" id="KW-1133">Transmembrane helix</keyword>
<gene>
    <name evidence="2" type="ORF">M0R89_08405</name>
</gene>
<name>A0A8U0HZT7_9EURY</name>
<evidence type="ECO:0000256" key="1">
    <source>
        <dbReference type="SAM" id="Phobius"/>
    </source>
</evidence>
<evidence type="ECO:0000313" key="2">
    <source>
        <dbReference type="EMBL" id="UPV76064.1"/>
    </source>
</evidence>
<accession>A0A8U0HZT7</accession>
<keyword evidence="1" id="KW-0812">Transmembrane</keyword>
<dbReference type="InterPro" id="IPR055692">
    <property type="entry name" value="DUF7268"/>
</dbReference>
<dbReference type="Proteomes" id="UP000830729">
    <property type="component" value="Chromosome"/>
</dbReference>
<keyword evidence="3" id="KW-1185">Reference proteome</keyword>
<evidence type="ECO:0000313" key="3">
    <source>
        <dbReference type="Proteomes" id="UP000830729"/>
    </source>
</evidence>
<proteinExistence type="predicted"/>
<dbReference type="EMBL" id="CP096659">
    <property type="protein sequence ID" value="UPV76064.1"/>
    <property type="molecule type" value="Genomic_DNA"/>
</dbReference>
<dbReference type="GeneID" id="72185214"/>
<dbReference type="RefSeq" id="WP_248652101.1">
    <property type="nucleotide sequence ID" value="NZ_CP096659.1"/>
</dbReference>